<accession>A0A7Z1MMG9</accession>
<dbReference type="InterPro" id="IPR025129">
    <property type="entry name" value="DUF4055"/>
</dbReference>
<dbReference type="Pfam" id="PF13264">
    <property type="entry name" value="DUF4055"/>
    <property type="match status" value="1"/>
</dbReference>
<dbReference type="AlphaFoldDB" id="A0A7Z1MMG9"/>
<sequence length="472" mass="53359">MILNTTQHVVTIGTDVTDQWQLSDDVFEGTHRLRQRKIKYLPKLEGESKEAYEMRLKRAVLKNKYKKTLTKAVANLLKNGITTTFEEENVDGKGTNLKAFLRKTGVRAVKFGISYVLVDTPSFEGEPNTLEKELYSIKPYFSILDNLAVTEIKYSILGSTIELQYFEFKTTLPEYEGELRKVYELHADGDTKIVQWRIEKEEGEGKERRLLDTGIIDIPIIPIVPVYGSDNDDVFVNTPPYLDLAYYNVMHFQATSDAGIAHFVAATPMLFMRDSSPAKRDEKGQVIEDKVNISPWSVIKTSANDSEVSWVETQGAALTQHREWLKHIEEDMDELSMNLNLQAPDATATANNLQAADNQAGIEFVKDELERAARMLIRIVSIFDESIPVGEFEINAVGIGTITPEQIATIETLHGKGLISDEAYVEVINKTLPFDVEYDKDAETETEDNENPNSDPDDEELEDESQDNETEE</sequence>
<name>A0A7Z1MMG9_9VIBR</name>
<gene>
    <name evidence="3" type="ORF">BCS90_09715</name>
</gene>
<dbReference type="EMBL" id="MDBS01000003">
    <property type="protein sequence ID" value="PMP33002.1"/>
    <property type="molecule type" value="Genomic_DNA"/>
</dbReference>
<feature type="region of interest" description="Disordered" evidence="1">
    <location>
        <begin position="435"/>
        <end position="472"/>
    </location>
</feature>
<reference evidence="3" key="1">
    <citation type="submission" date="2016-07" db="EMBL/GenBank/DDBJ databases">
        <authorList>
            <person name="Kauffman K."/>
            <person name="Arevalo P."/>
            <person name="Polz M.F."/>
        </authorList>
    </citation>
    <scope>NUCLEOTIDE SEQUENCE</scope>
    <source>
        <strain evidence="3">10N.222.46.E12</strain>
    </source>
</reference>
<evidence type="ECO:0000259" key="2">
    <source>
        <dbReference type="Pfam" id="PF13264"/>
    </source>
</evidence>
<organism evidence="3">
    <name type="scientific">Vibrio cyclitrophicus</name>
    <dbReference type="NCBI Taxonomy" id="47951"/>
    <lineage>
        <taxon>Bacteria</taxon>
        <taxon>Pseudomonadati</taxon>
        <taxon>Pseudomonadota</taxon>
        <taxon>Gammaproteobacteria</taxon>
        <taxon>Vibrionales</taxon>
        <taxon>Vibrionaceae</taxon>
        <taxon>Vibrio</taxon>
    </lineage>
</organism>
<comment type="caution">
    <text evidence="3">The sequence shown here is derived from an EMBL/GenBank/DDBJ whole genome shotgun (WGS) entry which is preliminary data.</text>
</comment>
<reference evidence="3" key="2">
    <citation type="journal article" date="2018" name="Nature">
        <title>A major lineage of non-tailed dsDNA viruses as unrecognized killers of marine bacteria.</title>
        <authorList>
            <person name="Kauffman K.M."/>
            <person name="Hussain F.A."/>
            <person name="Yang J."/>
            <person name="Arevalo P."/>
            <person name="Brown J.M."/>
            <person name="Chang W.K."/>
            <person name="VanInsberghe D."/>
            <person name="Elsherbini J."/>
            <person name="Sharma R.S."/>
            <person name="Cutler M.B."/>
            <person name="Kelly L."/>
            <person name="Polz M.F."/>
        </authorList>
    </citation>
    <scope>NUCLEOTIDE SEQUENCE</scope>
    <source>
        <strain evidence="3">10N.222.46.E12</strain>
    </source>
</reference>
<feature type="compositionally biased region" description="Acidic residues" evidence="1">
    <location>
        <begin position="444"/>
        <end position="472"/>
    </location>
</feature>
<evidence type="ECO:0000256" key="1">
    <source>
        <dbReference type="SAM" id="MobiDB-lite"/>
    </source>
</evidence>
<evidence type="ECO:0000313" key="3">
    <source>
        <dbReference type="EMBL" id="PMP33002.1"/>
    </source>
</evidence>
<protein>
    <recommendedName>
        <fullName evidence="2">DUF4055 domain-containing protein</fullName>
    </recommendedName>
</protein>
<feature type="domain" description="DUF4055" evidence="2">
    <location>
        <begin position="240"/>
        <end position="380"/>
    </location>
</feature>
<dbReference type="RefSeq" id="WP_136978106.1">
    <property type="nucleotide sequence ID" value="NZ_CP170590.1"/>
</dbReference>
<proteinExistence type="predicted"/>